<protein>
    <submittedName>
        <fullName evidence="1">Uncharacterized protein</fullName>
    </submittedName>
</protein>
<proteinExistence type="predicted"/>
<gene>
    <name evidence="1" type="ORF">S12H4_33487</name>
</gene>
<dbReference type="AlphaFoldDB" id="X1U5A4"/>
<evidence type="ECO:0000313" key="1">
    <source>
        <dbReference type="EMBL" id="GAI98826.1"/>
    </source>
</evidence>
<reference evidence="1" key="1">
    <citation type="journal article" date="2014" name="Front. Microbiol.">
        <title>High frequency of phylogenetically diverse reductive dehalogenase-homologous genes in deep subseafloor sedimentary metagenomes.</title>
        <authorList>
            <person name="Kawai M."/>
            <person name="Futagami T."/>
            <person name="Toyoda A."/>
            <person name="Takaki Y."/>
            <person name="Nishi S."/>
            <person name="Hori S."/>
            <person name="Arai W."/>
            <person name="Tsubouchi T."/>
            <person name="Morono Y."/>
            <person name="Uchiyama I."/>
            <person name="Ito T."/>
            <person name="Fujiyama A."/>
            <person name="Inagaki F."/>
            <person name="Takami H."/>
        </authorList>
    </citation>
    <scope>NUCLEOTIDE SEQUENCE</scope>
    <source>
        <strain evidence="1">Expedition CK06-06</strain>
    </source>
</reference>
<accession>X1U5A4</accession>
<comment type="caution">
    <text evidence="1">The sequence shown here is derived from an EMBL/GenBank/DDBJ whole genome shotgun (WGS) entry which is preliminary data.</text>
</comment>
<sequence length="82" mass="8675">RSSQVVGDIAAGYSEHSVSLAVEPSDFIGFWFFTGLGIRRDTVGFDGIAYKAGEYIDPGDENSYNVLDGDCVSLYGTGEAAA</sequence>
<feature type="non-terminal residue" evidence="1">
    <location>
        <position position="1"/>
    </location>
</feature>
<name>X1U5A4_9ZZZZ</name>
<dbReference type="EMBL" id="BARW01019735">
    <property type="protein sequence ID" value="GAI98826.1"/>
    <property type="molecule type" value="Genomic_DNA"/>
</dbReference>
<organism evidence="1">
    <name type="scientific">marine sediment metagenome</name>
    <dbReference type="NCBI Taxonomy" id="412755"/>
    <lineage>
        <taxon>unclassified sequences</taxon>
        <taxon>metagenomes</taxon>
        <taxon>ecological metagenomes</taxon>
    </lineage>
</organism>